<proteinExistence type="predicted"/>
<accession>A0A8H5Z4H9</accession>
<dbReference type="Proteomes" id="UP000544331">
    <property type="component" value="Unassembled WGS sequence"/>
</dbReference>
<dbReference type="EMBL" id="JAAOAN010000029">
    <property type="protein sequence ID" value="KAF5724655.1"/>
    <property type="molecule type" value="Genomic_DNA"/>
</dbReference>
<comment type="caution">
    <text evidence="1">The sequence shown here is derived from an EMBL/GenBank/DDBJ whole genome shotgun (WGS) entry which is preliminary data.</text>
</comment>
<evidence type="ECO:0000313" key="1">
    <source>
        <dbReference type="EMBL" id="KAF5724655.1"/>
    </source>
</evidence>
<sequence length="510" mass="58194">MLVPSPPDNKISYEAKITVESESPMELYDLLGLPKDDSTWHTYVVDPDQFSSFLWDLPSVHVVGYLSDGNCVVTVASSIHQRFYDAYVQHLSPEEPAGEDIFTDVLIPTNLQIVKYGFKTAKEKTRSDVLRKAVRGVTCPGRLALYHYYKTIIHNDYNLLPIEWALLGNDLRLSKPEVRNKFTLLSVLLELHFVQDMNSDAISQVLEGKRPDRWGEYLATKENLAIAKVVENANDQMHEISLLRGLLGLAGHQKSVYYYQYDQDRSIDDSWLILGRALRCIFYPEHESEAPGRMRIPRPLGADDVQQRLTQSGYSATEISELLANLTIFLPIRLPVPYIETLPATLVNRLRRRVVVDAIHEICDTYVRHHDLNREENDTMLLLLYIAKNGLESEVTRTWMTSEEGQIVYGQILTRIREQAQSLEQFTLSVLEPVYGRNLRDFSFLLHGDKRVNRRRVLEMVASYTQNVLTGRSAGAAQAVTLSVMPLSAHWSKASTNSPVTHINQEWSSY</sequence>
<reference evidence="1 2" key="1">
    <citation type="submission" date="2020-05" db="EMBL/GenBank/DDBJ databases">
        <title>Identification and distribution of gene clusters putatively required for synthesis of sphingolipid metabolism inhibitors in phylogenetically diverse species of the filamentous fungus Fusarium.</title>
        <authorList>
            <person name="Kim H.-S."/>
            <person name="Busman M."/>
            <person name="Brown D.W."/>
            <person name="Divon H."/>
            <person name="Uhlig S."/>
            <person name="Proctor R.H."/>
        </authorList>
    </citation>
    <scope>NUCLEOTIDE SEQUENCE [LARGE SCALE GENOMIC DNA]</scope>
    <source>
        <strain evidence="1 2">NRRL 66235</strain>
    </source>
</reference>
<keyword evidence="2" id="KW-1185">Reference proteome</keyword>
<protein>
    <submittedName>
        <fullName evidence="1">Uncharacterized protein</fullName>
    </submittedName>
</protein>
<dbReference type="OrthoDB" id="5102373at2759"/>
<organism evidence="1 2">
    <name type="scientific">Fusarium mundagurra</name>
    <dbReference type="NCBI Taxonomy" id="1567541"/>
    <lineage>
        <taxon>Eukaryota</taxon>
        <taxon>Fungi</taxon>
        <taxon>Dikarya</taxon>
        <taxon>Ascomycota</taxon>
        <taxon>Pezizomycotina</taxon>
        <taxon>Sordariomycetes</taxon>
        <taxon>Hypocreomycetidae</taxon>
        <taxon>Hypocreales</taxon>
        <taxon>Nectriaceae</taxon>
        <taxon>Fusarium</taxon>
        <taxon>Fusarium fujikuroi species complex</taxon>
    </lineage>
</organism>
<evidence type="ECO:0000313" key="2">
    <source>
        <dbReference type="Proteomes" id="UP000544331"/>
    </source>
</evidence>
<gene>
    <name evidence="1" type="ORF">FMUND_620</name>
</gene>
<dbReference type="AlphaFoldDB" id="A0A8H5Z4H9"/>
<name>A0A8H5Z4H9_9HYPO</name>